<feature type="compositionally biased region" description="Low complexity" evidence="1">
    <location>
        <begin position="96"/>
        <end position="125"/>
    </location>
</feature>
<feature type="signal peptide" evidence="2">
    <location>
        <begin position="1"/>
        <end position="17"/>
    </location>
</feature>
<evidence type="ECO:0000313" key="4">
    <source>
        <dbReference type="Proteomes" id="UP000800092"/>
    </source>
</evidence>
<organism evidence="3 4">
    <name type="scientific">Viridothelium virens</name>
    <name type="common">Speckled blister lichen</name>
    <name type="synonym">Trypethelium virens</name>
    <dbReference type="NCBI Taxonomy" id="1048519"/>
    <lineage>
        <taxon>Eukaryota</taxon>
        <taxon>Fungi</taxon>
        <taxon>Dikarya</taxon>
        <taxon>Ascomycota</taxon>
        <taxon>Pezizomycotina</taxon>
        <taxon>Dothideomycetes</taxon>
        <taxon>Dothideomycetes incertae sedis</taxon>
        <taxon>Trypetheliales</taxon>
        <taxon>Trypetheliaceae</taxon>
        <taxon>Viridothelium</taxon>
    </lineage>
</organism>
<proteinExistence type="predicted"/>
<evidence type="ECO:0000313" key="3">
    <source>
        <dbReference type="EMBL" id="KAF2233954.1"/>
    </source>
</evidence>
<dbReference type="OrthoDB" id="271448at2759"/>
<reference evidence="3" key="1">
    <citation type="journal article" date="2020" name="Stud. Mycol.">
        <title>101 Dothideomycetes genomes: a test case for predicting lifestyles and emergence of pathogens.</title>
        <authorList>
            <person name="Haridas S."/>
            <person name="Albert R."/>
            <person name="Binder M."/>
            <person name="Bloem J."/>
            <person name="Labutti K."/>
            <person name="Salamov A."/>
            <person name="Andreopoulos B."/>
            <person name="Baker S."/>
            <person name="Barry K."/>
            <person name="Bills G."/>
            <person name="Bluhm B."/>
            <person name="Cannon C."/>
            <person name="Castanera R."/>
            <person name="Culley D."/>
            <person name="Daum C."/>
            <person name="Ezra D."/>
            <person name="Gonzalez J."/>
            <person name="Henrissat B."/>
            <person name="Kuo A."/>
            <person name="Liang C."/>
            <person name="Lipzen A."/>
            <person name="Lutzoni F."/>
            <person name="Magnuson J."/>
            <person name="Mondo S."/>
            <person name="Nolan M."/>
            <person name="Ohm R."/>
            <person name="Pangilinan J."/>
            <person name="Park H.-J."/>
            <person name="Ramirez L."/>
            <person name="Alfaro M."/>
            <person name="Sun H."/>
            <person name="Tritt A."/>
            <person name="Yoshinaga Y."/>
            <person name="Zwiers L.-H."/>
            <person name="Turgeon B."/>
            <person name="Goodwin S."/>
            <person name="Spatafora J."/>
            <person name="Crous P."/>
            <person name="Grigoriev I."/>
        </authorList>
    </citation>
    <scope>NUCLEOTIDE SEQUENCE</scope>
    <source>
        <strain evidence="3">Tuck. ex Michener</strain>
    </source>
</reference>
<dbReference type="PANTHER" id="PTHR36578">
    <property type="entry name" value="CHROMOSOME 15, WHOLE GENOME SHOTGUN SEQUENCE"/>
    <property type="match status" value="1"/>
</dbReference>
<gene>
    <name evidence="3" type="ORF">EV356DRAFT_502888</name>
</gene>
<sequence length="412" mass="43019">MHSYVAALVLLAGYSAAAPATTPQLPDFNLIYDAPTPSLLGPPPVGGDQTSVFDVASALASATADVTTVASASSTGTAVLNGKRGASTDTASYGAPTSSSSIYTTPSLSSSSPVSTPTASTSSSISGYSATMVAPPTATTCKAEPAGYGPRNLSVTEFQHNVLFTLDALLAPTPRGYVNTFRNVNASVEANSYLGYYNLKSYDTNLCAQHCDNTTLCTSFDIYVERDPSVNPTADICPNPDAITNYKCALWGSSIDKAAAINYGQYRIDFHVVIAASNGYEKTNSTTPASCPGWKPPTNCGGAISASGWHLGSNFFPGPFDPAICAAYAEAQTSYNHAHADSSGKYSPANMFNAYMMKKNGIAQGTFCALFTTILDKSFGSFTGSWVGSDFFGVETSWTYALAVQDSGIVKR</sequence>
<protein>
    <submittedName>
        <fullName evidence="3">Uncharacterized protein</fullName>
    </submittedName>
</protein>
<evidence type="ECO:0000256" key="1">
    <source>
        <dbReference type="SAM" id="MobiDB-lite"/>
    </source>
</evidence>
<accession>A0A6A6H769</accession>
<dbReference type="EMBL" id="ML991802">
    <property type="protein sequence ID" value="KAF2233954.1"/>
    <property type="molecule type" value="Genomic_DNA"/>
</dbReference>
<name>A0A6A6H769_VIRVR</name>
<keyword evidence="2" id="KW-0732">Signal</keyword>
<feature type="region of interest" description="Disordered" evidence="1">
    <location>
        <begin position="77"/>
        <end position="125"/>
    </location>
</feature>
<dbReference type="PANTHER" id="PTHR36578:SF1">
    <property type="entry name" value="APPLE DOMAIN-CONTAINING PROTEIN"/>
    <property type="match status" value="1"/>
</dbReference>
<evidence type="ECO:0000256" key="2">
    <source>
        <dbReference type="SAM" id="SignalP"/>
    </source>
</evidence>
<dbReference type="AlphaFoldDB" id="A0A6A6H769"/>
<feature type="chain" id="PRO_5025328417" evidence="2">
    <location>
        <begin position="18"/>
        <end position="412"/>
    </location>
</feature>
<keyword evidence="4" id="KW-1185">Reference proteome</keyword>
<dbReference type="Proteomes" id="UP000800092">
    <property type="component" value="Unassembled WGS sequence"/>
</dbReference>